<evidence type="ECO:0000259" key="1">
    <source>
        <dbReference type="Pfam" id="PF12146"/>
    </source>
</evidence>
<dbReference type="EMBL" id="MGAI01000042">
    <property type="protein sequence ID" value="OGK43653.1"/>
    <property type="molecule type" value="Genomic_DNA"/>
</dbReference>
<comment type="caution">
    <text evidence="2">The sequence shown here is derived from an EMBL/GenBank/DDBJ whole genome shotgun (WGS) entry which is preliminary data.</text>
</comment>
<gene>
    <name evidence="2" type="ORF">A3B40_03510</name>
</gene>
<feature type="domain" description="Serine aminopeptidase S33" evidence="1">
    <location>
        <begin position="34"/>
        <end position="242"/>
    </location>
</feature>
<sequence>MEIKSKKTGWPIVKVTTKDSYTLFGYYSEVPKLTATVVHLHGTGGSFYWNAFYPEITKAVNQVGFSYLATSNRGSGIYELENGTKPLGVSLELFEDCLKDIDAWIEFALSKGTKYFILEGHSFGIGKATYYNAKGKYRNLIKGIIFLGTIGVYQTQQNYLKKKGIDPKVYLKEAQKLLEKKQPTAILNDPWGLAGYYPVSAQTYLNFFTPGSEMFKSTQMATKEVGGYRYLIKVPLLWILGDQIEKEYLFVPFKEAFDLVKKENPQVEIHQLKNCDHGLNNHESETAALISNFLKKIKT</sequence>
<accession>A0A1F7IJX8</accession>
<evidence type="ECO:0000313" key="3">
    <source>
        <dbReference type="Proteomes" id="UP000178040"/>
    </source>
</evidence>
<dbReference type="Pfam" id="PF12146">
    <property type="entry name" value="Hydrolase_4"/>
    <property type="match status" value="1"/>
</dbReference>
<dbReference type="SUPFAM" id="SSF53474">
    <property type="entry name" value="alpha/beta-Hydrolases"/>
    <property type="match status" value="1"/>
</dbReference>
<name>A0A1F7IJX8_9BACT</name>
<dbReference type="AlphaFoldDB" id="A0A1F7IJX8"/>
<proteinExistence type="predicted"/>
<evidence type="ECO:0000313" key="2">
    <source>
        <dbReference type="EMBL" id="OGK43653.1"/>
    </source>
</evidence>
<dbReference type="InterPro" id="IPR029058">
    <property type="entry name" value="AB_hydrolase_fold"/>
</dbReference>
<dbReference type="InterPro" id="IPR022742">
    <property type="entry name" value="Hydrolase_4"/>
</dbReference>
<dbReference type="Gene3D" id="3.40.50.1820">
    <property type="entry name" value="alpha/beta hydrolase"/>
    <property type="match status" value="1"/>
</dbReference>
<organism evidence="2 3">
    <name type="scientific">Candidatus Roizmanbacteria bacterium RIFCSPLOWO2_01_FULL_37_16</name>
    <dbReference type="NCBI Taxonomy" id="1802058"/>
    <lineage>
        <taxon>Bacteria</taxon>
        <taxon>Candidatus Roizmaniibacteriota</taxon>
    </lineage>
</organism>
<dbReference type="Proteomes" id="UP000178040">
    <property type="component" value="Unassembled WGS sequence"/>
</dbReference>
<reference evidence="2 3" key="1">
    <citation type="journal article" date="2016" name="Nat. Commun.">
        <title>Thousands of microbial genomes shed light on interconnected biogeochemical processes in an aquifer system.</title>
        <authorList>
            <person name="Anantharaman K."/>
            <person name="Brown C.T."/>
            <person name="Hug L.A."/>
            <person name="Sharon I."/>
            <person name="Castelle C.J."/>
            <person name="Probst A.J."/>
            <person name="Thomas B.C."/>
            <person name="Singh A."/>
            <person name="Wilkins M.J."/>
            <person name="Karaoz U."/>
            <person name="Brodie E.L."/>
            <person name="Williams K.H."/>
            <person name="Hubbard S.S."/>
            <person name="Banfield J.F."/>
        </authorList>
    </citation>
    <scope>NUCLEOTIDE SEQUENCE [LARGE SCALE GENOMIC DNA]</scope>
</reference>
<protein>
    <recommendedName>
        <fullName evidence="1">Serine aminopeptidase S33 domain-containing protein</fullName>
    </recommendedName>
</protein>